<dbReference type="GeneID" id="92379296"/>
<dbReference type="RefSeq" id="XP_067079864.1">
    <property type="nucleotide sequence ID" value="XM_067223763.1"/>
</dbReference>
<accession>A0A1G4I9S3</accession>
<sequence>MPKERATTLTQIVVIFFFITAAKAAAARGQKSDNTAEFMAMCQLMRGALQWFEDISVAHALAYSNTTETEVKLKELLPEQTTWPTKIPKTNRGAKAAEQINKSFEVAKAVKLQ</sequence>
<evidence type="ECO:0000313" key="2">
    <source>
        <dbReference type="EMBL" id="SCU68777.1"/>
    </source>
</evidence>
<comment type="caution">
    <text evidence="2">The sequence shown here is derived from an EMBL/GenBank/DDBJ whole genome shotgun (WGS) entry which is preliminary data.</text>
</comment>
<organism evidence="2 3">
    <name type="scientific">Trypanosoma equiperdum</name>
    <dbReference type="NCBI Taxonomy" id="5694"/>
    <lineage>
        <taxon>Eukaryota</taxon>
        <taxon>Discoba</taxon>
        <taxon>Euglenozoa</taxon>
        <taxon>Kinetoplastea</taxon>
        <taxon>Metakinetoplastina</taxon>
        <taxon>Trypanosomatida</taxon>
        <taxon>Trypanosomatidae</taxon>
        <taxon>Trypanosoma</taxon>
    </lineage>
</organism>
<dbReference type="Proteomes" id="UP000195570">
    <property type="component" value="Unassembled WGS sequence"/>
</dbReference>
<protein>
    <recommendedName>
        <fullName evidence="4">Trypanosomal VSG domain containing protein</fullName>
    </recommendedName>
</protein>
<feature type="chain" id="PRO_5009235333" description="Trypanosomal VSG domain containing protein" evidence="1">
    <location>
        <begin position="25"/>
        <end position="113"/>
    </location>
</feature>
<feature type="signal peptide" evidence="1">
    <location>
        <begin position="1"/>
        <end position="24"/>
    </location>
</feature>
<evidence type="ECO:0000313" key="3">
    <source>
        <dbReference type="Proteomes" id="UP000195570"/>
    </source>
</evidence>
<name>A0A1G4I9S3_TRYEQ</name>
<dbReference type="AlphaFoldDB" id="A0A1G4I9S3"/>
<dbReference type="EMBL" id="CZPT02001068">
    <property type="protein sequence ID" value="SCU68777.1"/>
    <property type="molecule type" value="Genomic_DNA"/>
</dbReference>
<proteinExistence type="predicted"/>
<keyword evidence="3" id="KW-1185">Reference proteome</keyword>
<gene>
    <name evidence="2" type="ORF">TEOVI_000535600</name>
</gene>
<evidence type="ECO:0000256" key="1">
    <source>
        <dbReference type="SAM" id="SignalP"/>
    </source>
</evidence>
<reference evidence="2" key="1">
    <citation type="submission" date="2016-09" db="EMBL/GenBank/DDBJ databases">
        <authorList>
            <person name="Hebert L."/>
            <person name="Moumen B."/>
        </authorList>
    </citation>
    <scope>NUCLEOTIDE SEQUENCE [LARGE SCALE GENOMIC DNA]</scope>
    <source>
        <strain evidence="2">OVI</strain>
    </source>
</reference>
<keyword evidence="1" id="KW-0732">Signal</keyword>
<dbReference type="VEuPathDB" id="TriTrypDB:TEOVI_000535600"/>
<evidence type="ECO:0008006" key="4">
    <source>
        <dbReference type="Google" id="ProtNLM"/>
    </source>
</evidence>